<evidence type="ECO:0000313" key="3">
    <source>
        <dbReference type="Proteomes" id="UP001165121"/>
    </source>
</evidence>
<evidence type="ECO:0000313" key="2">
    <source>
        <dbReference type="EMBL" id="GMF35076.1"/>
    </source>
</evidence>
<dbReference type="AlphaFoldDB" id="A0A9W7CP43"/>
<keyword evidence="3" id="KW-1185">Reference proteome</keyword>
<feature type="region of interest" description="Disordered" evidence="1">
    <location>
        <begin position="1"/>
        <end position="22"/>
    </location>
</feature>
<dbReference type="Proteomes" id="UP001165121">
    <property type="component" value="Unassembled WGS sequence"/>
</dbReference>
<proteinExistence type="predicted"/>
<name>A0A9W7CP43_9STRA</name>
<accession>A0A9W7CP43</accession>
<sequence length="124" mass="13200">MAASFGAKTSEKPQWPLGPGRKDSSLQIVHYGFRSSPRKLPSTYYELLPCNLCFAAHANIAYLTDRAQLAGYAGLAAHADIAGHDGHAANAGHVGLVDNVDHYESTERGVGAIGPAQNEETYFA</sequence>
<gene>
    <name evidence="2" type="ORF">Pfra01_000919600</name>
</gene>
<protein>
    <submittedName>
        <fullName evidence="2">Unnamed protein product</fullName>
    </submittedName>
</protein>
<evidence type="ECO:0000256" key="1">
    <source>
        <dbReference type="SAM" id="MobiDB-lite"/>
    </source>
</evidence>
<comment type="caution">
    <text evidence="2">The sequence shown here is derived from an EMBL/GenBank/DDBJ whole genome shotgun (WGS) entry which is preliminary data.</text>
</comment>
<dbReference type="EMBL" id="BSXT01000847">
    <property type="protein sequence ID" value="GMF35076.1"/>
    <property type="molecule type" value="Genomic_DNA"/>
</dbReference>
<reference evidence="2" key="1">
    <citation type="submission" date="2023-04" db="EMBL/GenBank/DDBJ databases">
        <title>Phytophthora fragariaefolia NBRC 109709.</title>
        <authorList>
            <person name="Ichikawa N."/>
            <person name="Sato H."/>
            <person name="Tonouchi N."/>
        </authorList>
    </citation>
    <scope>NUCLEOTIDE SEQUENCE</scope>
    <source>
        <strain evidence="2">NBRC 109709</strain>
    </source>
</reference>
<organism evidence="2 3">
    <name type="scientific">Phytophthora fragariaefolia</name>
    <dbReference type="NCBI Taxonomy" id="1490495"/>
    <lineage>
        <taxon>Eukaryota</taxon>
        <taxon>Sar</taxon>
        <taxon>Stramenopiles</taxon>
        <taxon>Oomycota</taxon>
        <taxon>Peronosporomycetes</taxon>
        <taxon>Peronosporales</taxon>
        <taxon>Peronosporaceae</taxon>
        <taxon>Phytophthora</taxon>
    </lineage>
</organism>